<proteinExistence type="predicted"/>
<dbReference type="EMBL" id="UYRT01088547">
    <property type="protein sequence ID" value="VDN33869.1"/>
    <property type="molecule type" value="Genomic_DNA"/>
</dbReference>
<reference evidence="2 3" key="1">
    <citation type="submission" date="2018-11" db="EMBL/GenBank/DDBJ databases">
        <authorList>
            <consortium name="Pathogen Informatics"/>
        </authorList>
    </citation>
    <scope>NUCLEOTIDE SEQUENCE [LARGE SCALE GENOMIC DNA]</scope>
</reference>
<dbReference type="OrthoDB" id="5406014at2759"/>
<dbReference type="PANTHER" id="PTHR24198">
    <property type="entry name" value="ANKYRIN REPEAT AND PROTEIN KINASE DOMAIN-CONTAINING PROTEIN"/>
    <property type="match status" value="1"/>
</dbReference>
<dbReference type="AlphaFoldDB" id="A0A3P7QWV1"/>
<keyword evidence="3" id="KW-1185">Reference proteome</keyword>
<dbReference type="InterPro" id="IPR036770">
    <property type="entry name" value="Ankyrin_rpt-contain_sf"/>
</dbReference>
<sequence length="526" mass="59017">MVMLAEADPSCLSANNDWQLAPLSVAYLKGHYGIVEWLVDGPCSSIVDVNCRDQSGATLLSSAIKFYDCFDDKNILKQLQFLIGKGANCSLKDARLNSPFHYFCCVPCKLFVEDTKDSVDEDENKKRLTKDEYRRCVDLLLASGVKLMDKNDEGEDALQLAIKAGNLFLAELILEKLLVQDPTLQSLDVQSSTKNKEYGFLHALIALPFQVYNDRFMWARKYGPAGGQYNIIPFLDKLISLNPERIRQWLWHKDANGQTSLTFLCRRYAEIQRENRGGSQNERSLKEFLSTMCAVVRHLARLDPKILLQNADTDDLDDYSPTDRKADAASDEDSGSGDTNEAENLRVFAQEEETKSLRKFSVLRYALEADGSFSSPVTSIVVGSETYHITNKLLMTVVEAAKEYRILHEAKSARKFSVLRYALEADGSFSSPVTSIVVGSETYHITNKLLMTVIEAAKEYRILHKILNERDADGYTSLLRVVSSGDLAASMYLLGSAHSLPNDESVERVDAATVEYRYCATEKKCE</sequence>
<dbReference type="Proteomes" id="UP000271098">
    <property type="component" value="Unassembled WGS sequence"/>
</dbReference>
<organism evidence="2 3">
    <name type="scientific">Gongylonema pulchrum</name>
    <dbReference type="NCBI Taxonomy" id="637853"/>
    <lineage>
        <taxon>Eukaryota</taxon>
        <taxon>Metazoa</taxon>
        <taxon>Ecdysozoa</taxon>
        <taxon>Nematoda</taxon>
        <taxon>Chromadorea</taxon>
        <taxon>Rhabditida</taxon>
        <taxon>Spirurina</taxon>
        <taxon>Spiruromorpha</taxon>
        <taxon>Spiruroidea</taxon>
        <taxon>Gongylonematidae</taxon>
        <taxon>Gongylonema</taxon>
    </lineage>
</organism>
<evidence type="ECO:0000313" key="2">
    <source>
        <dbReference type="EMBL" id="VDN33869.1"/>
    </source>
</evidence>
<protein>
    <submittedName>
        <fullName evidence="2">Uncharacterized protein</fullName>
    </submittedName>
</protein>
<name>A0A3P7QWV1_9BILA</name>
<gene>
    <name evidence="2" type="ORF">GPUH_LOCUS19450</name>
</gene>
<dbReference type="PANTHER" id="PTHR24198:SF165">
    <property type="entry name" value="ANKYRIN REPEAT-CONTAINING PROTEIN-RELATED"/>
    <property type="match status" value="1"/>
</dbReference>
<evidence type="ECO:0000256" key="1">
    <source>
        <dbReference type="SAM" id="MobiDB-lite"/>
    </source>
</evidence>
<feature type="region of interest" description="Disordered" evidence="1">
    <location>
        <begin position="313"/>
        <end position="341"/>
    </location>
</feature>
<evidence type="ECO:0000313" key="3">
    <source>
        <dbReference type="Proteomes" id="UP000271098"/>
    </source>
</evidence>
<dbReference type="Gene3D" id="1.25.40.20">
    <property type="entry name" value="Ankyrin repeat-containing domain"/>
    <property type="match status" value="1"/>
</dbReference>
<accession>A0A3P7QWV1</accession>
<dbReference type="SUPFAM" id="SSF48403">
    <property type="entry name" value="Ankyrin repeat"/>
    <property type="match status" value="1"/>
</dbReference>